<dbReference type="InterPro" id="IPR036390">
    <property type="entry name" value="WH_DNA-bd_sf"/>
</dbReference>
<dbReference type="SMART" id="SM00895">
    <property type="entry name" value="FCD"/>
    <property type="match status" value="1"/>
</dbReference>
<dbReference type="SMART" id="SM00345">
    <property type="entry name" value="HTH_GNTR"/>
    <property type="match status" value="1"/>
</dbReference>
<proteinExistence type="predicted"/>
<geneLocation type="plasmid" evidence="5 6">
    <name>unnamed2</name>
</geneLocation>
<evidence type="ECO:0000256" key="2">
    <source>
        <dbReference type="ARBA" id="ARBA00023125"/>
    </source>
</evidence>
<organism evidence="5 6">
    <name type="scientific">Roseovarius pelagicus</name>
    <dbReference type="NCBI Taxonomy" id="2980108"/>
    <lineage>
        <taxon>Bacteria</taxon>
        <taxon>Pseudomonadati</taxon>
        <taxon>Pseudomonadota</taxon>
        <taxon>Alphaproteobacteria</taxon>
        <taxon>Rhodobacterales</taxon>
        <taxon>Roseobacteraceae</taxon>
        <taxon>Roseovarius</taxon>
    </lineage>
</organism>
<dbReference type="CDD" id="cd07377">
    <property type="entry name" value="WHTH_GntR"/>
    <property type="match status" value="1"/>
</dbReference>
<dbReference type="Gene3D" id="1.20.120.530">
    <property type="entry name" value="GntR ligand-binding domain-like"/>
    <property type="match status" value="1"/>
</dbReference>
<dbReference type="Gene3D" id="1.10.10.10">
    <property type="entry name" value="Winged helix-like DNA-binding domain superfamily/Winged helix DNA-binding domain"/>
    <property type="match status" value="1"/>
</dbReference>
<reference evidence="5" key="1">
    <citation type="submission" date="2022-10" db="EMBL/GenBank/DDBJ databases">
        <title>Roseovarius pelagicus sp. nov., isolated from Arctic seawater.</title>
        <authorList>
            <person name="Hong Y.W."/>
            <person name="Hwang C.Y."/>
        </authorList>
    </citation>
    <scope>NUCLEOTIDE SEQUENCE</scope>
    <source>
        <strain evidence="5">HL-MP18</strain>
        <plasmid evidence="5">unnamed2</plasmid>
    </source>
</reference>
<dbReference type="EMBL" id="CP106737">
    <property type="protein sequence ID" value="UXX81444.1"/>
    <property type="molecule type" value="Genomic_DNA"/>
</dbReference>
<evidence type="ECO:0000256" key="1">
    <source>
        <dbReference type="ARBA" id="ARBA00023015"/>
    </source>
</evidence>
<feature type="domain" description="HTH gntR-type" evidence="4">
    <location>
        <begin position="18"/>
        <end position="85"/>
    </location>
</feature>
<dbReference type="InterPro" id="IPR008920">
    <property type="entry name" value="TF_FadR/GntR_C"/>
</dbReference>
<protein>
    <submittedName>
        <fullName evidence="5">GntR family transcriptional regulator</fullName>
    </submittedName>
</protein>
<dbReference type="InterPro" id="IPR011711">
    <property type="entry name" value="GntR_C"/>
</dbReference>
<keyword evidence="1" id="KW-0805">Transcription regulation</keyword>
<dbReference type="InterPro" id="IPR000524">
    <property type="entry name" value="Tscrpt_reg_HTH_GntR"/>
</dbReference>
<dbReference type="PROSITE" id="PS50949">
    <property type="entry name" value="HTH_GNTR"/>
    <property type="match status" value="1"/>
</dbReference>
<accession>A0ABY6D6A8</accession>
<dbReference type="PANTHER" id="PTHR43537:SF24">
    <property type="entry name" value="GLUCONATE OPERON TRANSCRIPTIONAL REPRESSOR"/>
    <property type="match status" value="1"/>
</dbReference>
<dbReference type="InterPro" id="IPR036388">
    <property type="entry name" value="WH-like_DNA-bd_sf"/>
</dbReference>
<keyword evidence="3" id="KW-0804">Transcription</keyword>
<dbReference type="PANTHER" id="PTHR43537">
    <property type="entry name" value="TRANSCRIPTIONAL REGULATOR, GNTR FAMILY"/>
    <property type="match status" value="1"/>
</dbReference>
<evidence type="ECO:0000256" key="3">
    <source>
        <dbReference type="ARBA" id="ARBA00023163"/>
    </source>
</evidence>
<dbReference type="Proteomes" id="UP001064087">
    <property type="component" value="Plasmid unnamed2"/>
</dbReference>
<keyword evidence="2" id="KW-0238">DNA-binding</keyword>
<keyword evidence="5" id="KW-0614">Plasmid</keyword>
<dbReference type="RefSeq" id="WP_263046644.1">
    <property type="nucleotide sequence ID" value="NZ_CP106737.1"/>
</dbReference>
<evidence type="ECO:0000313" key="5">
    <source>
        <dbReference type="EMBL" id="UXX81444.1"/>
    </source>
</evidence>
<gene>
    <name evidence="5" type="ORF">N7U68_00870</name>
</gene>
<evidence type="ECO:0000313" key="6">
    <source>
        <dbReference type="Proteomes" id="UP001064087"/>
    </source>
</evidence>
<keyword evidence="6" id="KW-1185">Reference proteome</keyword>
<dbReference type="SUPFAM" id="SSF46785">
    <property type="entry name" value="Winged helix' DNA-binding domain"/>
    <property type="match status" value="1"/>
</dbReference>
<dbReference type="Pfam" id="PF00392">
    <property type="entry name" value="GntR"/>
    <property type="match status" value="1"/>
</dbReference>
<dbReference type="SUPFAM" id="SSF48008">
    <property type="entry name" value="GntR ligand-binding domain-like"/>
    <property type="match status" value="1"/>
</dbReference>
<evidence type="ECO:0000259" key="4">
    <source>
        <dbReference type="PROSITE" id="PS50949"/>
    </source>
</evidence>
<name>A0ABY6D6A8_9RHOB</name>
<dbReference type="Pfam" id="PF07729">
    <property type="entry name" value="FCD"/>
    <property type="match status" value="1"/>
</dbReference>
<sequence>MKSDIKSLSKLRVDRSQDTIHSKTVNVLRAAILEGSFRPGERLVERVLCETTGVGRSSIREALRQLEAEHLIEYTPHKGPFVVSITAEDLQEIYEMREAVEGLAVRLFTERASDDVVAQLPQIVDRYDEAMRHQEIETILKITDEFFSVLFDGAENKLVSYYSNILHAKIRFVRMTTTYRQTDAQKNKYIQTFRDIANAIQSRDVDLAVAASRRHVQHAASVAISAFQKQD</sequence>